<comment type="caution">
    <text evidence="2">The sequence shown here is derived from an EMBL/GenBank/DDBJ whole genome shotgun (WGS) entry which is preliminary data.</text>
</comment>
<keyword evidence="3" id="KW-1185">Reference proteome</keyword>
<dbReference type="AlphaFoldDB" id="A0A917N411"/>
<dbReference type="InterPro" id="IPR006059">
    <property type="entry name" value="SBP"/>
</dbReference>
<organism evidence="2 3">
    <name type="scientific">Enterococcus alcedinis</name>
    <dbReference type="NCBI Taxonomy" id="1274384"/>
    <lineage>
        <taxon>Bacteria</taxon>
        <taxon>Bacillati</taxon>
        <taxon>Bacillota</taxon>
        <taxon>Bacilli</taxon>
        <taxon>Lactobacillales</taxon>
        <taxon>Enterococcaceae</taxon>
        <taxon>Enterococcus</taxon>
    </lineage>
</organism>
<reference evidence="2" key="1">
    <citation type="journal article" date="2014" name="Int. J. Syst. Evol. Microbiol.">
        <title>Complete genome sequence of Corynebacterium casei LMG S-19264T (=DSM 44701T), isolated from a smear-ripened cheese.</title>
        <authorList>
            <consortium name="US DOE Joint Genome Institute (JGI-PGF)"/>
            <person name="Walter F."/>
            <person name="Albersmeier A."/>
            <person name="Kalinowski J."/>
            <person name="Ruckert C."/>
        </authorList>
    </citation>
    <scope>NUCLEOTIDE SEQUENCE</scope>
    <source>
        <strain evidence="2">CCM 8433</strain>
    </source>
</reference>
<dbReference type="InterPro" id="IPR050490">
    <property type="entry name" value="Bact_solute-bd_prot1"/>
</dbReference>
<evidence type="ECO:0000256" key="1">
    <source>
        <dbReference type="SAM" id="SignalP"/>
    </source>
</evidence>
<feature type="signal peptide" evidence="1">
    <location>
        <begin position="1"/>
        <end position="28"/>
    </location>
</feature>
<gene>
    <name evidence="2" type="ORF">GCM10011482_08940</name>
</gene>
<dbReference type="EMBL" id="BMDT01000002">
    <property type="protein sequence ID" value="GGI65240.1"/>
    <property type="molecule type" value="Genomic_DNA"/>
</dbReference>
<dbReference type="RefSeq" id="WP_188367074.1">
    <property type="nucleotide sequence ID" value="NZ_BMDT01000002.1"/>
</dbReference>
<evidence type="ECO:0000313" key="3">
    <source>
        <dbReference type="Proteomes" id="UP000622610"/>
    </source>
</evidence>
<name>A0A917N411_9ENTE</name>
<dbReference type="Gene3D" id="3.40.190.10">
    <property type="entry name" value="Periplasmic binding protein-like II"/>
    <property type="match status" value="2"/>
</dbReference>
<dbReference type="SUPFAM" id="SSF53850">
    <property type="entry name" value="Periplasmic binding protein-like II"/>
    <property type="match status" value="1"/>
</dbReference>
<keyword evidence="1" id="KW-0732">Signal</keyword>
<reference evidence="2" key="2">
    <citation type="submission" date="2020-09" db="EMBL/GenBank/DDBJ databases">
        <authorList>
            <person name="Sun Q."/>
            <person name="Sedlacek I."/>
        </authorList>
    </citation>
    <scope>NUCLEOTIDE SEQUENCE</scope>
    <source>
        <strain evidence="2">CCM 8433</strain>
    </source>
</reference>
<dbReference type="PANTHER" id="PTHR43649">
    <property type="entry name" value="ARABINOSE-BINDING PROTEIN-RELATED"/>
    <property type="match status" value="1"/>
</dbReference>
<dbReference type="Proteomes" id="UP000622610">
    <property type="component" value="Unassembled WGS sequence"/>
</dbReference>
<proteinExistence type="predicted"/>
<feature type="chain" id="PRO_5036880564" evidence="1">
    <location>
        <begin position="29"/>
        <end position="456"/>
    </location>
</feature>
<evidence type="ECO:0000313" key="2">
    <source>
        <dbReference type="EMBL" id="GGI65240.1"/>
    </source>
</evidence>
<dbReference type="PANTHER" id="PTHR43649:SF14">
    <property type="entry name" value="BLR3389 PROTEIN"/>
    <property type="match status" value="1"/>
</dbReference>
<dbReference type="PROSITE" id="PS51257">
    <property type="entry name" value="PROKAR_LIPOPROTEIN"/>
    <property type="match status" value="1"/>
</dbReference>
<dbReference type="Pfam" id="PF01547">
    <property type="entry name" value="SBP_bac_1"/>
    <property type="match status" value="1"/>
</dbReference>
<protein>
    <submittedName>
        <fullName evidence="2">Sugar ABC transporter substrate-binding protein</fullName>
    </submittedName>
</protein>
<sequence length="456" mass="50302">MKKRFRNMIGLTSLAVLGLTLVACGNEAKDEGATADGQTEIKITWRDTGEHDNLRKYLNEEFIPNFEKENEDIKIVLSPITASEGDYFSKVALSMQSESTAPDVVAEDSFMLNSDANAGYLTALDDYVKEWDEWSNYTENLKAGSTAQDGKLYAIPGTSDSRGLWYNKNVFEKAGLDKEWQPKDWAEIIEAAEKIKATQPEVIPFGMGVAKANGESVSMQTFEMLLYGTKDTLFDSETRKWHVGTDGILSSLKFIDEIYNQKKLGPSLSIAINSNYGSVMMQDKFPNDQAGIILDGFWNTGNWSEGGAAPVENMTERFGFAAMPTENGDEPGSTTMSGGWTWAIPAKAKNKDVSWRVVQALGGEEAQVKRAMSEGNLTVRNDSAELPEYTALPFIKEATAFLQNAHFRPADDKYPNVSVEIQNMVEAVATGSKTPEQAADEYAKNVTRIVGEENIN</sequence>
<accession>A0A917N411</accession>